<evidence type="ECO:0000313" key="4">
    <source>
        <dbReference type="EMBL" id="WVZ93361.1"/>
    </source>
</evidence>
<dbReference type="AlphaFoldDB" id="A0AAQ3UJX8"/>
<organism evidence="4 5">
    <name type="scientific">Paspalum notatum var. saurae</name>
    <dbReference type="NCBI Taxonomy" id="547442"/>
    <lineage>
        <taxon>Eukaryota</taxon>
        <taxon>Viridiplantae</taxon>
        <taxon>Streptophyta</taxon>
        <taxon>Embryophyta</taxon>
        <taxon>Tracheophyta</taxon>
        <taxon>Spermatophyta</taxon>
        <taxon>Magnoliopsida</taxon>
        <taxon>Liliopsida</taxon>
        <taxon>Poales</taxon>
        <taxon>Poaceae</taxon>
        <taxon>PACMAD clade</taxon>
        <taxon>Panicoideae</taxon>
        <taxon>Andropogonodae</taxon>
        <taxon>Paspaleae</taxon>
        <taxon>Paspalinae</taxon>
        <taxon>Paspalum</taxon>
    </lineage>
</organism>
<accession>A0AAQ3UJX8</accession>
<feature type="region of interest" description="Disordered" evidence="2">
    <location>
        <begin position="64"/>
        <end position="103"/>
    </location>
</feature>
<feature type="compositionally biased region" description="Basic and acidic residues" evidence="2">
    <location>
        <begin position="90"/>
        <end position="100"/>
    </location>
</feature>
<dbReference type="EMBL" id="CP144753">
    <property type="protein sequence ID" value="WVZ93361.1"/>
    <property type="molecule type" value="Genomic_DNA"/>
</dbReference>
<gene>
    <name evidence="4" type="ORF">U9M48_039348</name>
</gene>
<dbReference type="PANTHER" id="PTHR46148:SF57">
    <property type="entry name" value="OS12G0499874 PROTEIN"/>
    <property type="match status" value="1"/>
</dbReference>
<sequence>MATHCLIPVSMSTGNRINKPGYESYQPILTTRQLGLNKTSPRLIIHEKIQSRADISDSLVATKDHSFHGQEQEEAEKENSPELPSSSPKETSDQTDEAHMEVSPPQAFDAASLLNFDPSTIGDSLVTESPPFTPPADVTLNLKDIAKQLETPIEKLVIACDGIRMALEPIIDMLPLSLKKALRPTAHLGFLREDVLAAMSRIATCNNQAALKEEITKTCAAANQFKADLDDDTEEARLKTCRQTLDARRVKITDEIKRLEEELSQVDAAIQANDASMKTLVDNNGAPSLGTLRRDLSFKVDDHVYLKVSPIRGIRRFNMKGKLAPRYIGLFKILEKKGEVAYRLELPSSLSGVYDVFHVSQLKKCLRVPEEQAPLEGLEVQEDLTSTEHPVKILDTSERNTRNKSIKMSTLESPRRFLDTRSRPSMPSTCIHRLHPPLPVDDSPRRASAYPEHHGELPAVRSISPAYSLPVPHPRKPGRPLSDEAPRRPRNAAAVCGHRRSNLGPLFLHH</sequence>
<evidence type="ECO:0000256" key="1">
    <source>
        <dbReference type="SAM" id="Coils"/>
    </source>
</evidence>
<dbReference type="InterPro" id="IPR056924">
    <property type="entry name" value="SH3_Tf2-1"/>
</dbReference>
<name>A0AAQ3UJX8_PASNO</name>
<evidence type="ECO:0000313" key="5">
    <source>
        <dbReference type="Proteomes" id="UP001341281"/>
    </source>
</evidence>
<keyword evidence="5" id="KW-1185">Reference proteome</keyword>
<evidence type="ECO:0000256" key="2">
    <source>
        <dbReference type="SAM" id="MobiDB-lite"/>
    </source>
</evidence>
<feature type="coiled-coil region" evidence="1">
    <location>
        <begin position="242"/>
        <end position="276"/>
    </location>
</feature>
<evidence type="ECO:0000259" key="3">
    <source>
        <dbReference type="Pfam" id="PF24626"/>
    </source>
</evidence>
<feature type="domain" description="Tf2-1-like SH3-like" evidence="3">
    <location>
        <begin position="302"/>
        <end position="365"/>
    </location>
</feature>
<dbReference type="PANTHER" id="PTHR46148">
    <property type="entry name" value="CHROMO DOMAIN-CONTAINING PROTEIN"/>
    <property type="match status" value="1"/>
</dbReference>
<protein>
    <recommendedName>
        <fullName evidence="3">Tf2-1-like SH3-like domain-containing protein</fullName>
    </recommendedName>
</protein>
<reference evidence="4 5" key="1">
    <citation type="submission" date="2024-02" db="EMBL/GenBank/DDBJ databases">
        <title>High-quality chromosome-scale genome assembly of Pensacola bahiagrass (Paspalum notatum Flugge var. saurae).</title>
        <authorList>
            <person name="Vega J.M."/>
            <person name="Podio M."/>
            <person name="Orjuela J."/>
            <person name="Siena L.A."/>
            <person name="Pessino S.C."/>
            <person name="Combes M.C."/>
            <person name="Mariac C."/>
            <person name="Albertini E."/>
            <person name="Pupilli F."/>
            <person name="Ortiz J.P.A."/>
            <person name="Leblanc O."/>
        </authorList>
    </citation>
    <scope>NUCLEOTIDE SEQUENCE [LARGE SCALE GENOMIC DNA]</scope>
    <source>
        <strain evidence="4">R1</strain>
        <tissue evidence="4">Leaf</tissue>
    </source>
</reference>
<proteinExistence type="predicted"/>
<dbReference type="Pfam" id="PF24626">
    <property type="entry name" value="SH3_Tf2-1"/>
    <property type="match status" value="1"/>
</dbReference>
<keyword evidence="1" id="KW-0175">Coiled coil</keyword>
<feature type="region of interest" description="Disordered" evidence="2">
    <location>
        <begin position="396"/>
        <end position="510"/>
    </location>
</feature>
<dbReference type="Proteomes" id="UP001341281">
    <property type="component" value="Chromosome 09"/>
</dbReference>
<feature type="compositionally biased region" description="Basic and acidic residues" evidence="2">
    <location>
        <begin position="413"/>
        <end position="422"/>
    </location>
</feature>